<keyword evidence="7 10" id="KW-0539">Nucleus</keyword>
<dbReference type="GO" id="GO:0005730">
    <property type="term" value="C:nucleolus"/>
    <property type="evidence" value="ECO:0007669"/>
    <property type="project" value="UniProtKB-SubCell"/>
</dbReference>
<accession>A0A420HHI9</accession>
<dbReference type="AlphaFoldDB" id="A0A420HHI9"/>
<dbReference type="GO" id="GO:0000462">
    <property type="term" value="P:maturation of SSU-rRNA from tricistronic rRNA transcript (SSU-rRNA, 5.8S rRNA, LSU-rRNA)"/>
    <property type="evidence" value="ECO:0007669"/>
    <property type="project" value="TreeGrafter"/>
</dbReference>
<gene>
    <name evidence="12" type="ORF">GcM3_192045</name>
</gene>
<comment type="function">
    <text evidence="9 10">Component of the 90S pre-ribosome involved in the maturation of rRNAs. Required for early cleavages of the pre-RNAs in the 40S ribosomal subunit maturation pathway.</text>
</comment>
<proteinExistence type="inferred from homology"/>
<evidence type="ECO:0000256" key="5">
    <source>
        <dbReference type="ARBA" id="ARBA00022552"/>
    </source>
</evidence>
<comment type="subunit">
    <text evidence="3 10">Associates with 90S and pre-40S pre-ribosomal particles.</text>
</comment>
<evidence type="ECO:0000313" key="13">
    <source>
        <dbReference type="Proteomes" id="UP000283383"/>
    </source>
</evidence>
<sequence length="304" mass="34706">MSGMSRNIVHDTLQQRVRVRREATEEIASSSSSEFLTAESDDEPSDGNAGEESSPDSEEETEEEDTADENSSISRGIAAAASISFGALAKAQSNLNPSHRSTRQSRLENPPTGLGIEEEKRSRKFKGEFHRSSSHAPAEMSSKRAVTRRRDVVPIAKRQPRDPRFEPLGSSLRAIPLTKAYAFLDEYRETEMKELKAAIKATKDDSQKETLKKTLLVMESRKKTKLRKLKEQEVLDLHRKQEKELVKQGKQPFYLKKAEQKKQFLLNQFNELKGKKIDRVIERRRKKLASKEKKRLPFARRADV</sequence>
<keyword evidence="4 10" id="KW-0690">Ribosome biogenesis</keyword>
<evidence type="ECO:0000256" key="4">
    <source>
        <dbReference type="ARBA" id="ARBA00022517"/>
    </source>
</evidence>
<evidence type="ECO:0000256" key="10">
    <source>
        <dbReference type="RuleBase" id="RU368027"/>
    </source>
</evidence>
<evidence type="ECO:0000256" key="7">
    <source>
        <dbReference type="ARBA" id="ARBA00023242"/>
    </source>
</evidence>
<evidence type="ECO:0000256" key="1">
    <source>
        <dbReference type="ARBA" id="ARBA00004604"/>
    </source>
</evidence>
<feature type="compositionally biased region" description="Basic and acidic residues" evidence="11">
    <location>
        <begin position="117"/>
        <end position="131"/>
    </location>
</feature>
<feature type="compositionally biased region" description="Acidic residues" evidence="11">
    <location>
        <begin position="53"/>
        <end position="68"/>
    </location>
</feature>
<dbReference type="Pfam" id="PF06102">
    <property type="entry name" value="RRP36"/>
    <property type="match status" value="1"/>
</dbReference>
<comment type="subcellular location">
    <subcellularLocation>
        <location evidence="1 10">Nucleus</location>
        <location evidence="1 10">Nucleolus</location>
    </subcellularLocation>
</comment>
<keyword evidence="8 10" id="KW-0687">Ribonucleoprotein</keyword>
<keyword evidence="5 10" id="KW-0698">rRNA processing</keyword>
<feature type="region of interest" description="Disordered" evidence="11">
    <location>
        <begin position="91"/>
        <end position="169"/>
    </location>
</feature>
<evidence type="ECO:0000256" key="9">
    <source>
        <dbReference type="ARBA" id="ARBA00025053"/>
    </source>
</evidence>
<keyword evidence="13" id="KW-1185">Reference proteome</keyword>
<feature type="compositionally biased region" description="Low complexity" evidence="11">
    <location>
        <begin position="26"/>
        <end position="38"/>
    </location>
</feature>
<evidence type="ECO:0000313" key="12">
    <source>
        <dbReference type="EMBL" id="RKF56870.1"/>
    </source>
</evidence>
<keyword evidence="6" id="KW-0175">Coiled coil</keyword>
<dbReference type="STRING" id="62708.A0A420HHI9"/>
<dbReference type="PANTHER" id="PTHR21738:SF0">
    <property type="entry name" value="RIBOSOMAL RNA PROCESSING PROTEIN 36 HOMOLOG"/>
    <property type="match status" value="1"/>
</dbReference>
<evidence type="ECO:0000256" key="8">
    <source>
        <dbReference type="ARBA" id="ARBA00023274"/>
    </source>
</evidence>
<dbReference type="EMBL" id="MCBQ01019228">
    <property type="protein sequence ID" value="RKF56870.1"/>
    <property type="molecule type" value="Genomic_DNA"/>
</dbReference>
<dbReference type="GO" id="GO:0030686">
    <property type="term" value="C:90S preribosome"/>
    <property type="evidence" value="ECO:0007669"/>
    <property type="project" value="TreeGrafter"/>
</dbReference>
<protein>
    <recommendedName>
        <fullName evidence="10">rRNA biogenesis protein RRP36</fullName>
    </recommendedName>
</protein>
<name>A0A420HHI9_9PEZI</name>
<comment type="caution">
    <text evidence="12">The sequence shown here is derived from an EMBL/GenBank/DDBJ whole genome shotgun (WGS) entry which is preliminary data.</text>
</comment>
<evidence type="ECO:0000256" key="11">
    <source>
        <dbReference type="SAM" id="MobiDB-lite"/>
    </source>
</evidence>
<dbReference type="Proteomes" id="UP000283383">
    <property type="component" value="Unassembled WGS sequence"/>
</dbReference>
<comment type="similarity">
    <text evidence="2 10">Belongs to the RRP36 family.</text>
</comment>
<evidence type="ECO:0000256" key="2">
    <source>
        <dbReference type="ARBA" id="ARBA00009418"/>
    </source>
</evidence>
<dbReference type="PANTHER" id="PTHR21738">
    <property type="entry name" value="RIBOSOMAL RNA PROCESSING PROTEIN 36 HOMOLOG"/>
    <property type="match status" value="1"/>
</dbReference>
<evidence type="ECO:0000256" key="3">
    <source>
        <dbReference type="ARBA" id="ARBA00011167"/>
    </source>
</evidence>
<feature type="region of interest" description="Disordered" evidence="11">
    <location>
        <begin position="1"/>
        <end position="75"/>
    </location>
</feature>
<reference evidence="12 13" key="1">
    <citation type="journal article" date="2018" name="BMC Genomics">
        <title>Comparative genome analyses reveal sequence features reflecting distinct modes of host-adaptation between dicot and monocot powdery mildew.</title>
        <authorList>
            <person name="Wu Y."/>
            <person name="Ma X."/>
            <person name="Pan Z."/>
            <person name="Kale S.D."/>
            <person name="Song Y."/>
            <person name="King H."/>
            <person name="Zhang Q."/>
            <person name="Presley C."/>
            <person name="Deng X."/>
            <person name="Wei C.I."/>
            <person name="Xiao S."/>
        </authorList>
    </citation>
    <scope>NUCLEOTIDE SEQUENCE [LARGE SCALE GENOMIC DNA]</scope>
    <source>
        <strain evidence="12">UMSG3</strain>
    </source>
</reference>
<organism evidence="12 13">
    <name type="scientific">Golovinomyces cichoracearum</name>
    <dbReference type="NCBI Taxonomy" id="62708"/>
    <lineage>
        <taxon>Eukaryota</taxon>
        <taxon>Fungi</taxon>
        <taxon>Dikarya</taxon>
        <taxon>Ascomycota</taxon>
        <taxon>Pezizomycotina</taxon>
        <taxon>Leotiomycetes</taxon>
        <taxon>Erysiphales</taxon>
        <taxon>Erysiphaceae</taxon>
        <taxon>Golovinomyces</taxon>
    </lineage>
</organism>
<evidence type="ECO:0000256" key="6">
    <source>
        <dbReference type="ARBA" id="ARBA00023054"/>
    </source>
</evidence>
<dbReference type="InterPro" id="IPR009292">
    <property type="entry name" value="RRP36"/>
</dbReference>